<dbReference type="GeneID" id="6077723"/>
<feature type="region of interest" description="Disordered" evidence="1">
    <location>
        <begin position="17"/>
        <end position="61"/>
    </location>
</feature>
<protein>
    <submittedName>
        <fullName evidence="2">Predicted protein</fullName>
    </submittedName>
</protein>
<name>B0DDY9_LACBS</name>
<dbReference type="HOGENOM" id="CLU_2923025_0_0_1"/>
<organism evidence="3">
    <name type="scientific">Laccaria bicolor (strain S238N-H82 / ATCC MYA-4686)</name>
    <name type="common">Bicoloured deceiver</name>
    <name type="synonym">Laccaria laccata var. bicolor</name>
    <dbReference type="NCBI Taxonomy" id="486041"/>
    <lineage>
        <taxon>Eukaryota</taxon>
        <taxon>Fungi</taxon>
        <taxon>Dikarya</taxon>
        <taxon>Basidiomycota</taxon>
        <taxon>Agaricomycotina</taxon>
        <taxon>Agaricomycetes</taxon>
        <taxon>Agaricomycetidae</taxon>
        <taxon>Agaricales</taxon>
        <taxon>Agaricineae</taxon>
        <taxon>Hydnangiaceae</taxon>
        <taxon>Laccaria</taxon>
    </lineage>
</organism>
<dbReference type="InParanoid" id="B0DDY9"/>
<gene>
    <name evidence="2" type="ORF">LACBIDRAFT_299073</name>
</gene>
<dbReference type="Proteomes" id="UP000001194">
    <property type="component" value="Unassembled WGS sequence"/>
</dbReference>
<accession>B0DDY9</accession>
<reference evidence="2 3" key="1">
    <citation type="journal article" date="2008" name="Nature">
        <title>The genome of Laccaria bicolor provides insights into mycorrhizal symbiosis.</title>
        <authorList>
            <person name="Martin F."/>
            <person name="Aerts A."/>
            <person name="Ahren D."/>
            <person name="Brun A."/>
            <person name="Danchin E.G.J."/>
            <person name="Duchaussoy F."/>
            <person name="Gibon J."/>
            <person name="Kohler A."/>
            <person name="Lindquist E."/>
            <person name="Pereda V."/>
            <person name="Salamov A."/>
            <person name="Shapiro H.J."/>
            <person name="Wuyts J."/>
            <person name="Blaudez D."/>
            <person name="Buee M."/>
            <person name="Brokstein P."/>
            <person name="Canbaeck B."/>
            <person name="Cohen D."/>
            <person name="Courty P.E."/>
            <person name="Coutinho P.M."/>
            <person name="Delaruelle C."/>
            <person name="Detter J.C."/>
            <person name="Deveau A."/>
            <person name="DiFazio S."/>
            <person name="Duplessis S."/>
            <person name="Fraissinet-Tachet L."/>
            <person name="Lucic E."/>
            <person name="Frey-Klett P."/>
            <person name="Fourrey C."/>
            <person name="Feussner I."/>
            <person name="Gay G."/>
            <person name="Grimwood J."/>
            <person name="Hoegger P.J."/>
            <person name="Jain P."/>
            <person name="Kilaru S."/>
            <person name="Labbe J."/>
            <person name="Lin Y.C."/>
            <person name="Legue V."/>
            <person name="Le Tacon F."/>
            <person name="Marmeisse R."/>
            <person name="Melayah D."/>
            <person name="Montanini B."/>
            <person name="Muratet M."/>
            <person name="Nehls U."/>
            <person name="Niculita-Hirzel H."/>
            <person name="Oudot-Le Secq M.P."/>
            <person name="Peter M."/>
            <person name="Quesneville H."/>
            <person name="Rajashekar B."/>
            <person name="Reich M."/>
            <person name="Rouhier N."/>
            <person name="Schmutz J."/>
            <person name="Yin T."/>
            <person name="Chalot M."/>
            <person name="Henrissat B."/>
            <person name="Kuees U."/>
            <person name="Lucas S."/>
            <person name="Van de Peer Y."/>
            <person name="Podila G.K."/>
            <person name="Polle A."/>
            <person name="Pukkila P.J."/>
            <person name="Richardson P.M."/>
            <person name="Rouze P."/>
            <person name="Sanders I.R."/>
            <person name="Stajich J.E."/>
            <person name="Tunlid A."/>
            <person name="Tuskan G."/>
            <person name="Grigoriev I.V."/>
        </authorList>
    </citation>
    <scope>NUCLEOTIDE SEQUENCE [LARGE SCALE GENOMIC DNA]</scope>
    <source>
        <strain evidence="3">S238N-H82 / ATCC MYA-4686</strain>
    </source>
</reference>
<proteinExistence type="predicted"/>
<dbReference type="RefSeq" id="XP_001882101.1">
    <property type="nucleotide sequence ID" value="XM_001882066.1"/>
</dbReference>
<dbReference type="AlphaFoldDB" id="B0DDY9"/>
<dbReference type="EMBL" id="DS547105">
    <property type="protein sequence ID" value="EDR07170.1"/>
    <property type="molecule type" value="Genomic_DNA"/>
</dbReference>
<sequence length="61" mass="7080">MHASKRWYPSFVYHTHPRGLELPEDPKKTRKYDHQCTYPPTSPPQSAELEPVGSFRTPIDA</sequence>
<keyword evidence="3" id="KW-1185">Reference proteome</keyword>
<dbReference type="KEGG" id="lbc:LACBIDRAFT_299073"/>
<evidence type="ECO:0000313" key="2">
    <source>
        <dbReference type="EMBL" id="EDR07170.1"/>
    </source>
</evidence>
<feature type="compositionally biased region" description="Basic and acidic residues" evidence="1">
    <location>
        <begin position="18"/>
        <end position="27"/>
    </location>
</feature>
<evidence type="ECO:0000256" key="1">
    <source>
        <dbReference type="SAM" id="MobiDB-lite"/>
    </source>
</evidence>
<evidence type="ECO:0000313" key="3">
    <source>
        <dbReference type="Proteomes" id="UP000001194"/>
    </source>
</evidence>